<reference evidence="2" key="1">
    <citation type="journal article" date="2022" name="bioRxiv">
        <title>Sequencing and chromosome-scale assembly of the giantPleurodeles waltlgenome.</title>
        <authorList>
            <person name="Brown T."/>
            <person name="Elewa A."/>
            <person name="Iarovenko S."/>
            <person name="Subramanian E."/>
            <person name="Araus A.J."/>
            <person name="Petzold A."/>
            <person name="Susuki M."/>
            <person name="Suzuki K.-i.T."/>
            <person name="Hayashi T."/>
            <person name="Toyoda A."/>
            <person name="Oliveira C."/>
            <person name="Osipova E."/>
            <person name="Leigh N.D."/>
            <person name="Simon A."/>
            <person name="Yun M.H."/>
        </authorList>
    </citation>
    <scope>NUCLEOTIDE SEQUENCE</scope>
    <source>
        <strain evidence="2">20211129_DDA</strain>
        <tissue evidence="2">Liver</tissue>
    </source>
</reference>
<dbReference type="EMBL" id="JANPWB010000007">
    <property type="protein sequence ID" value="KAJ1168821.1"/>
    <property type="molecule type" value="Genomic_DNA"/>
</dbReference>
<feature type="non-terminal residue" evidence="2">
    <location>
        <position position="57"/>
    </location>
</feature>
<feature type="non-terminal residue" evidence="2">
    <location>
        <position position="1"/>
    </location>
</feature>
<proteinExistence type="predicted"/>
<protein>
    <submittedName>
        <fullName evidence="2">Uncharacterized protein</fullName>
    </submittedName>
</protein>
<feature type="region of interest" description="Disordered" evidence="1">
    <location>
        <begin position="1"/>
        <end position="22"/>
    </location>
</feature>
<evidence type="ECO:0000313" key="2">
    <source>
        <dbReference type="EMBL" id="KAJ1168821.1"/>
    </source>
</evidence>
<evidence type="ECO:0000313" key="3">
    <source>
        <dbReference type="Proteomes" id="UP001066276"/>
    </source>
</evidence>
<dbReference type="AlphaFoldDB" id="A0AAV7SXV5"/>
<keyword evidence="3" id="KW-1185">Reference proteome</keyword>
<dbReference type="Proteomes" id="UP001066276">
    <property type="component" value="Chromosome 4_1"/>
</dbReference>
<gene>
    <name evidence="2" type="ORF">NDU88_000734</name>
</gene>
<comment type="caution">
    <text evidence="2">The sequence shown here is derived from an EMBL/GenBank/DDBJ whole genome shotgun (WGS) entry which is preliminary data.</text>
</comment>
<name>A0AAV7SXV5_PLEWA</name>
<organism evidence="2 3">
    <name type="scientific">Pleurodeles waltl</name>
    <name type="common">Iberian ribbed newt</name>
    <dbReference type="NCBI Taxonomy" id="8319"/>
    <lineage>
        <taxon>Eukaryota</taxon>
        <taxon>Metazoa</taxon>
        <taxon>Chordata</taxon>
        <taxon>Craniata</taxon>
        <taxon>Vertebrata</taxon>
        <taxon>Euteleostomi</taxon>
        <taxon>Amphibia</taxon>
        <taxon>Batrachia</taxon>
        <taxon>Caudata</taxon>
        <taxon>Salamandroidea</taxon>
        <taxon>Salamandridae</taxon>
        <taxon>Pleurodelinae</taxon>
        <taxon>Pleurodeles</taxon>
    </lineage>
</organism>
<evidence type="ECO:0000256" key="1">
    <source>
        <dbReference type="SAM" id="MobiDB-lite"/>
    </source>
</evidence>
<accession>A0AAV7SXV5</accession>
<sequence>ASADAEDLLRRRTSDSSEVGSSGSKVFLDVDRIRGESDGAATGVAILGDVVGIGAAS</sequence>